<evidence type="ECO:0000313" key="3">
    <source>
        <dbReference type="Proteomes" id="UP001152300"/>
    </source>
</evidence>
<evidence type="ECO:0000259" key="1">
    <source>
        <dbReference type="PROSITE" id="PS50011"/>
    </source>
</evidence>
<dbReference type="Proteomes" id="UP001152300">
    <property type="component" value="Unassembled WGS sequence"/>
</dbReference>
<accession>A0A9X0DQJ1</accession>
<organism evidence="2 3">
    <name type="scientific">Sclerotinia nivalis</name>
    <dbReference type="NCBI Taxonomy" id="352851"/>
    <lineage>
        <taxon>Eukaryota</taxon>
        <taxon>Fungi</taxon>
        <taxon>Dikarya</taxon>
        <taxon>Ascomycota</taxon>
        <taxon>Pezizomycotina</taxon>
        <taxon>Leotiomycetes</taxon>
        <taxon>Helotiales</taxon>
        <taxon>Sclerotiniaceae</taxon>
        <taxon>Sclerotinia</taxon>
    </lineage>
</organism>
<dbReference type="OrthoDB" id="4062651at2759"/>
<dbReference type="GO" id="GO:0005524">
    <property type="term" value="F:ATP binding"/>
    <property type="evidence" value="ECO:0007669"/>
    <property type="project" value="InterPro"/>
</dbReference>
<feature type="domain" description="Protein kinase" evidence="1">
    <location>
        <begin position="72"/>
        <end position="262"/>
    </location>
</feature>
<sequence>MAEPCIPLFQQLAQAPTTFKPLSLQEYFWPAAKFSLRRLADVNGKPKIELMTFDTKIEAQFTPSISFPSNTYPDIKRIASSQVIIVPNPLLMEFALAHGPSKVLVENLGEYYFKEALDRESLESEIGILFKLKNTVLGKENRIPQLYAVVQDTSDGPILGFLTHFIKGETLPDVMKKLPSASLKHKWISQLQKTVDEIHQEGIVWGDAKPDNILVDQDDNLVVLDFNGGRTEGWVAAEYMDTMIGDNLATAKIKDMILENSS</sequence>
<dbReference type="SUPFAM" id="SSF56112">
    <property type="entry name" value="Protein kinase-like (PK-like)"/>
    <property type="match status" value="1"/>
</dbReference>
<comment type="caution">
    <text evidence="2">The sequence shown here is derived from an EMBL/GenBank/DDBJ whole genome shotgun (WGS) entry which is preliminary data.</text>
</comment>
<dbReference type="Gene3D" id="1.10.510.10">
    <property type="entry name" value="Transferase(Phosphotransferase) domain 1"/>
    <property type="match status" value="1"/>
</dbReference>
<proteinExistence type="predicted"/>
<dbReference type="AlphaFoldDB" id="A0A9X0DQJ1"/>
<evidence type="ECO:0000313" key="2">
    <source>
        <dbReference type="EMBL" id="KAJ8069108.1"/>
    </source>
</evidence>
<dbReference type="GO" id="GO:0004672">
    <property type="term" value="F:protein kinase activity"/>
    <property type="evidence" value="ECO:0007669"/>
    <property type="project" value="InterPro"/>
</dbReference>
<dbReference type="InterPro" id="IPR011009">
    <property type="entry name" value="Kinase-like_dom_sf"/>
</dbReference>
<gene>
    <name evidence="2" type="ORF">OCU04_002780</name>
</gene>
<keyword evidence="3" id="KW-1185">Reference proteome</keyword>
<name>A0A9X0DQJ1_9HELO</name>
<dbReference type="EMBL" id="JAPEIS010000002">
    <property type="protein sequence ID" value="KAJ8069108.1"/>
    <property type="molecule type" value="Genomic_DNA"/>
</dbReference>
<protein>
    <recommendedName>
        <fullName evidence="1">Protein kinase domain-containing protein</fullName>
    </recommendedName>
</protein>
<dbReference type="Pfam" id="PF00069">
    <property type="entry name" value="Pkinase"/>
    <property type="match status" value="1"/>
</dbReference>
<dbReference type="PROSITE" id="PS50011">
    <property type="entry name" value="PROTEIN_KINASE_DOM"/>
    <property type="match status" value="1"/>
</dbReference>
<reference evidence="2" key="1">
    <citation type="submission" date="2022-11" db="EMBL/GenBank/DDBJ databases">
        <title>Genome Resource of Sclerotinia nivalis Strain SnTB1, a Plant Pathogen Isolated from American Ginseng.</title>
        <authorList>
            <person name="Fan S."/>
        </authorList>
    </citation>
    <scope>NUCLEOTIDE SEQUENCE</scope>
    <source>
        <strain evidence="2">SnTB1</strain>
    </source>
</reference>
<dbReference type="InterPro" id="IPR000719">
    <property type="entry name" value="Prot_kinase_dom"/>
</dbReference>